<feature type="region of interest" description="Disordered" evidence="1">
    <location>
        <begin position="562"/>
        <end position="602"/>
    </location>
</feature>
<proteinExistence type="predicted"/>
<evidence type="ECO:0008006" key="4">
    <source>
        <dbReference type="Google" id="ProtNLM"/>
    </source>
</evidence>
<comment type="caution">
    <text evidence="2">The sequence shown here is derived from an EMBL/GenBank/DDBJ whole genome shotgun (WGS) entry which is preliminary data.</text>
</comment>
<reference evidence="2 3" key="1">
    <citation type="submission" date="2019-03" db="EMBL/GenBank/DDBJ databases">
        <title>Draft genome sequences of novel Actinobacteria.</title>
        <authorList>
            <person name="Sahin N."/>
            <person name="Ay H."/>
            <person name="Saygin H."/>
        </authorList>
    </citation>
    <scope>NUCLEOTIDE SEQUENCE [LARGE SCALE GENOMIC DNA]</scope>
    <source>
        <strain evidence="2 3">KC712</strain>
    </source>
</reference>
<accession>A0A4V2YEM7</accession>
<protein>
    <recommendedName>
        <fullName evidence="4">YcaO domain-containing protein</fullName>
    </recommendedName>
</protein>
<dbReference type="Proteomes" id="UP000294543">
    <property type="component" value="Unassembled WGS sequence"/>
</dbReference>
<keyword evidence="3" id="KW-1185">Reference proteome</keyword>
<name>A0A4V2YEM7_9ACTN</name>
<dbReference type="EMBL" id="SMKP01000054">
    <property type="protein sequence ID" value="TDD19716.1"/>
    <property type="molecule type" value="Genomic_DNA"/>
</dbReference>
<dbReference type="AlphaFoldDB" id="A0A4V2YEM7"/>
<feature type="region of interest" description="Disordered" evidence="1">
    <location>
        <begin position="189"/>
        <end position="217"/>
    </location>
</feature>
<evidence type="ECO:0000256" key="1">
    <source>
        <dbReference type="SAM" id="MobiDB-lite"/>
    </source>
</evidence>
<evidence type="ECO:0000313" key="3">
    <source>
        <dbReference type="Proteomes" id="UP000294543"/>
    </source>
</evidence>
<sequence>MGALPNADPAMRPQLRDDVRFVECPDGAYVHSDYGACTLRGRQAYAWLARLAPALTGRHTLAELTAHLTGDRRAMVERLVGQLAEQRFVVDARQARPHGLTGAELRAYAEEIAFIGYALDSPESRFERIRRTHLVLTGAGPLLEALVGACVGSGWQRVTVVCPAPEAAGRAADAARRDPGQEIRTLSFAGDADVPGRTTAGRPDAPSPTTARGADAAGRTIARDADVVLQVSADLDELVATARACEAAGVVLGQVLVAPTEVWLSQVGRPTVTAAESGWHRLAGLPAAVPVAPEEDLLTGPVPTVVAAMAALACFAHVTGLDTGSERMLTRVDLRTLDTAPHRFLAHPRAGARPGGGPEAIRELTEAVATTAQARTPTTAGPAEAPMTAGPAWAPATTPLEKAASAVDTEGLLGLAAELVDSRLGLLGMLDEQALAQSPLAVCQAVVSDPFGVLPGWAPRPQAYGWGPDQRTARLRCLLAALATYGLLALHPGEEEVVWGVELPGGRPGAGRRRPVPRAGLRLAGTGTPHPPVGAGAGLSWPEALAAGLRAHCEHLLAARLPATPDDHTDPDGSITPADATAPSAFSSPAVDRAGAGAALTPSEDPVAEALLRQLTLAGETPRISDHTAVLGVPAVALTVPGREVLVSVAATVPEALRDGLERLLLRWQSRTAGQHAYAEARPLWPPDGDRSQAVRTMAGALRRAGKVPVAVPLDGDPEAARLLPFVTRVVLLDD</sequence>
<gene>
    <name evidence="2" type="ORF">E1294_20225</name>
</gene>
<organism evidence="2 3">
    <name type="scientific">Nonomuraea diastatica</name>
    <dbReference type="NCBI Taxonomy" id="1848329"/>
    <lineage>
        <taxon>Bacteria</taxon>
        <taxon>Bacillati</taxon>
        <taxon>Actinomycetota</taxon>
        <taxon>Actinomycetes</taxon>
        <taxon>Streptosporangiales</taxon>
        <taxon>Streptosporangiaceae</taxon>
        <taxon>Nonomuraea</taxon>
    </lineage>
</organism>
<evidence type="ECO:0000313" key="2">
    <source>
        <dbReference type="EMBL" id="TDD19716.1"/>
    </source>
</evidence>
<dbReference type="RefSeq" id="WP_132510326.1">
    <property type="nucleotide sequence ID" value="NZ_SMKP01000054.1"/>
</dbReference>
<dbReference type="Gene3D" id="3.90.930.60">
    <property type="match status" value="1"/>
</dbReference>
<dbReference type="OrthoDB" id="4219774at2"/>